<name>A0A0J5WWQ4_BURCE</name>
<comment type="similarity">
    <text evidence="1">Belongs to the NipSnap family.</text>
</comment>
<evidence type="ECO:0000259" key="2">
    <source>
        <dbReference type="Pfam" id="PF07978"/>
    </source>
</evidence>
<dbReference type="EMBL" id="LDWR01000018">
    <property type="protein sequence ID" value="KML59159.1"/>
    <property type="molecule type" value="Genomic_DNA"/>
</dbReference>
<dbReference type="InterPro" id="IPR051557">
    <property type="entry name" value="NipSnap_domain"/>
</dbReference>
<dbReference type="InterPro" id="IPR012577">
    <property type="entry name" value="NIPSNAP"/>
</dbReference>
<dbReference type="PATRIC" id="fig|292.27.peg.1932"/>
<proteinExistence type="inferred from homology"/>
<evidence type="ECO:0000313" key="4">
    <source>
        <dbReference type="Proteomes" id="UP000036338"/>
    </source>
</evidence>
<dbReference type="PANTHER" id="PTHR21017:SF17">
    <property type="entry name" value="PROTEIN NIPSNAP"/>
    <property type="match status" value="1"/>
</dbReference>
<dbReference type="AlphaFoldDB" id="A0A0J5WWQ4"/>
<dbReference type="Gene3D" id="3.30.70.100">
    <property type="match status" value="1"/>
</dbReference>
<evidence type="ECO:0000313" key="3">
    <source>
        <dbReference type="EMBL" id="KML59159.1"/>
    </source>
</evidence>
<organism evidence="3 4">
    <name type="scientific">Burkholderia cepacia</name>
    <name type="common">Pseudomonas cepacia</name>
    <dbReference type="NCBI Taxonomy" id="292"/>
    <lineage>
        <taxon>Bacteria</taxon>
        <taxon>Pseudomonadati</taxon>
        <taxon>Pseudomonadota</taxon>
        <taxon>Betaproteobacteria</taxon>
        <taxon>Burkholderiales</taxon>
        <taxon>Burkholderiaceae</taxon>
        <taxon>Burkholderia</taxon>
        <taxon>Burkholderia cepacia complex</taxon>
    </lineage>
</organism>
<dbReference type="SUPFAM" id="SSF54909">
    <property type="entry name" value="Dimeric alpha+beta barrel"/>
    <property type="match status" value="1"/>
</dbReference>
<protein>
    <recommendedName>
        <fullName evidence="2">NIPSNAP domain-containing protein</fullName>
    </recommendedName>
</protein>
<dbReference type="RefSeq" id="WP_048245543.1">
    <property type="nucleotide sequence ID" value="NZ_LDWR01000018.1"/>
</dbReference>
<gene>
    <name evidence="3" type="ORF">VL15_11125</name>
</gene>
<reference evidence="3 4" key="1">
    <citation type="submission" date="2015-05" db="EMBL/GenBank/DDBJ databases">
        <title>Draft genome of Burkholderia cepacia LK29.</title>
        <authorList>
            <person name="Chan X.Y."/>
        </authorList>
    </citation>
    <scope>NUCLEOTIDE SEQUENCE [LARGE SCALE GENOMIC DNA]</scope>
    <source>
        <strain evidence="3 4">LK29</strain>
    </source>
</reference>
<dbReference type="InterPro" id="IPR011008">
    <property type="entry name" value="Dimeric_a/b-barrel"/>
</dbReference>
<comment type="caution">
    <text evidence="3">The sequence shown here is derived from an EMBL/GenBank/DDBJ whole genome shotgun (WGS) entry which is preliminary data.</text>
</comment>
<dbReference type="Proteomes" id="UP000036338">
    <property type="component" value="Unassembled WGS sequence"/>
</dbReference>
<evidence type="ECO:0000256" key="1">
    <source>
        <dbReference type="ARBA" id="ARBA00005291"/>
    </source>
</evidence>
<dbReference type="PANTHER" id="PTHR21017">
    <property type="entry name" value="NIPSNAP-RELATED"/>
    <property type="match status" value="1"/>
</dbReference>
<dbReference type="Pfam" id="PF07978">
    <property type="entry name" value="NIPSNAP"/>
    <property type="match status" value="1"/>
</dbReference>
<feature type="domain" description="NIPSNAP" evidence="2">
    <location>
        <begin position="4"/>
        <end position="99"/>
    </location>
</feature>
<sequence>MFIEHRTYTIRPGKTLEYLDLYGRLGWPAHSEHSVCKGHYYSDVGQLCRVVSMWEYESLEDRAKRGAALRADPRWQEVIPQIASLVTDIQSNLLLPSSFWEETRK</sequence>
<accession>A0A0J5WWQ4</accession>